<dbReference type="GO" id="GO:0022857">
    <property type="term" value="F:transmembrane transporter activity"/>
    <property type="evidence" value="ECO:0007669"/>
    <property type="project" value="InterPro"/>
</dbReference>
<sequence>MSQNTQASSDVGTKQQADSAQRPRLHAPKHGWLHEVEKRVVGQTPKGSAQATPRSSNLESYRPRPHSSEIDRQVETIIGRTARYGGSDPRDPHDHTFEDAPSSAPSYESDTSTRVPPSPTQPNASETKKEQVDAHHRREDNQADNQSEQGRPHGNPDESNDPNQVGWDGPNDPENPQNWSQSKKWRITVLASFLTVNVTFASSAPSSATQQISQEFEIGTVTATLITSLFLAGYVVGPVVSSTASELVGRKVILSVSMLMYTLFILGQALAQNPETLFVTRFISGICAAAPLTIAGGVIADMWDPVGRGFAMSLFSCAVFIGPVLGPIIGGFVTQSYLGWRWVFWVMMIFAGLCWIFIVLFMPETFAPVLLMRKAKRLRKLDPQGNKHLYAPHEKSDWSMGGIAHRTLLRPFQILAQEPILVLITVYISIVYGILYGLFEAVPVIFEMKRGFNLGESGLIFIAVGLGTTIGGIVNVLVQLRYRQLAPFWKGMPPPEERLWGSMIAGPMLVLGAFWFGWTGNYVAVPWYVPALALIPIGMSFTLVFISLLSYIVDCYTVYAASALAANTIFRSAVGASFPLFTRQMYVGLGANWASSLLGFVALALTPFPYIFFVYGSKIRKWSKFAPAWDLKVRQQLEKEGKLPQDSLNTTSSFDRNGFKQAKADAAAKKDPEKRQKLQV</sequence>
<keyword evidence="3 6" id="KW-1133">Transmembrane helix</keyword>
<feature type="transmembrane region" description="Helical" evidence="6">
    <location>
        <begin position="556"/>
        <end position="581"/>
    </location>
</feature>
<feature type="transmembrane region" description="Helical" evidence="6">
    <location>
        <begin position="459"/>
        <end position="478"/>
    </location>
</feature>
<feature type="compositionally biased region" description="Polar residues" evidence="5">
    <location>
        <begin position="646"/>
        <end position="655"/>
    </location>
</feature>
<dbReference type="CDD" id="cd17323">
    <property type="entry name" value="MFS_Tpo1_MDR_like"/>
    <property type="match status" value="1"/>
</dbReference>
<feature type="compositionally biased region" description="Basic and acidic residues" evidence="5">
    <location>
        <begin position="88"/>
        <end position="98"/>
    </location>
</feature>
<evidence type="ECO:0000259" key="7">
    <source>
        <dbReference type="PROSITE" id="PS50850"/>
    </source>
</evidence>
<feature type="compositionally biased region" description="Polar residues" evidence="5">
    <location>
        <begin position="1"/>
        <end position="19"/>
    </location>
</feature>
<reference evidence="8" key="1">
    <citation type="journal article" date="2014" name="Genome Biol. Evol.">
        <title>Gene Loss Rather Than Gene Gain Is Associated with a Host Jump from Monocots to Dicots in the Smut Fungus Melanopsichium pennsylvanicum.</title>
        <authorList>
            <person name="Sharma R."/>
            <person name="Mishra B."/>
            <person name="Runge F."/>
            <person name="Thines M."/>
        </authorList>
    </citation>
    <scope>NUCLEOTIDE SEQUENCE</scope>
    <source>
        <strain evidence="8">4</strain>
    </source>
</reference>
<feature type="transmembrane region" description="Helical" evidence="6">
    <location>
        <begin position="524"/>
        <end position="549"/>
    </location>
</feature>
<feature type="transmembrane region" description="Helical" evidence="6">
    <location>
        <begin position="252"/>
        <end position="270"/>
    </location>
</feature>
<evidence type="ECO:0000256" key="2">
    <source>
        <dbReference type="ARBA" id="ARBA00022692"/>
    </source>
</evidence>
<evidence type="ECO:0000256" key="3">
    <source>
        <dbReference type="ARBA" id="ARBA00022989"/>
    </source>
</evidence>
<feature type="compositionally biased region" description="Basic and acidic residues" evidence="5">
    <location>
        <begin position="126"/>
        <end position="141"/>
    </location>
</feature>
<dbReference type="PROSITE" id="PS00216">
    <property type="entry name" value="SUGAR_TRANSPORT_1"/>
    <property type="match status" value="1"/>
</dbReference>
<evidence type="ECO:0000256" key="4">
    <source>
        <dbReference type="ARBA" id="ARBA00023136"/>
    </source>
</evidence>
<dbReference type="EMBL" id="HG529584">
    <property type="protein sequence ID" value="CDI53595.1"/>
    <property type="molecule type" value="Genomic_DNA"/>
</dbReference>
<evidence type="ECO:0000256" key="6">
    <source>
        <dbReference type="SAM" id="Phobius"/>
    </source>
</evidence>
<feature type="transmembrane region" description="Helical" evidence="6">
    <location>
        <begin position="593"/>
        <end position="615"/>
    </location>
</feature>
<comment type="subcellular location">
    <subcellularLocation>
        <location evidence="1">Membrane</location>
        <topology evidence="1">Multi-pass membrane protein</topology>
    </subcellularLocation>
</comment>
<feature type="compositionally biased region" description="Polar residues" evidence="5">
    <location>
        <begin position="103"/>
        <end position="125"/>
    </location>
</feature>
<dbReference type="GO" id="GO:0042908">
    <property type="term" value="P:xenobiotic transport"/>
    <property type="evidence" value="ECO:0007669"/>
    <property type="project" value="UniProtKB-ARBA"/>
</dbReference>
<dbReference type="FunFam" id="1.20.1250.20:FF:000082">
    <property type="entry name" value="MFS multidrug transporter, putative"/>
    <property type="match status" value="1"/>
</dbReference>
<keyword evidence="2 6" id="KW-0812">Transmembrane</keyword>
<dbReference type="PANTHER" id="PTHR23502">
    <property type="entry name" value="MAJOR FACILITATOR SUPERFAMILY"/>
    <property type="match status" value="1"/>
</dbReference>
<feature type="transmembrane region" description="Helical" evidence="6">
    <location>
        <begin position="499"/>
        <end position="518"/>
    </location>
</feature>
<keyword evidence="4 6" id="KW-0472">Membrane</keyword>
<name>A0A077QUG7_9BASI</name>
<dbReference type="InterPro" id="IPR020846">
    <property type="entry name" value="MFS_dom"/>
</dbReference>
<dbReference type="PANTHER" id="PTHR23502:SF74">
    <property type="entry name" value="MAJOR FACILITATOR SUPERFAMILY (MFS) PROFILE DOMAIN-CONTAINING PROTEIN"/>
    <property type="match status" value="1"/>
</dbReference>
<dbReference type="InterPro" id="IPR036259">
    <property type="entry name" value="MFS_trans_sf"/>
</dbReference>
<dbReference type="InterPro" id="IPR011701">
    <property type="entry name" value="MFS"/>
</dbReference>
<feature type="region of interest" description="Disordered" evidence="5">
    <location>
        <begin position="1"/>
        <end position="180"/>
    </location>
</feature>
<feature type="transmembrane region" description="Helical" evidence="6">
    <location>
        <begin position="342"/>
        <end position="371"/>
    </location>
</feature>
<dbReference type="Gene3D" id="1.20.1250.20">
    <property type="entry name" value="MFS general substrate transporter like domains"/>
    <property type="match status" value="1"/>
</dbReference>
<dbReference type="Pfam" id="PF07690">
    <property type="entry name" value="MFS_1"/>
    <property type="match status" value="1"/>
</dbReference>
<dbReference type="PRINTS" id="PR01036">
    <property type="entry name" value="TCRTETB"/>
</dbReference>
<feature type="domain" description="Major facilitator superfamily (MFS) profile" evidence="7">
    <location>
        <begin position="187"/>
        <end position="619"/>
    </location>
</feature>
<dbReference type="GO" id="GO:0140115">
    <property type="term" value="P:export across plasma membrane"/>
    <property type="evidence" value="ECO:0007669"/>
    <property type="project" value="UniProtKB-ARBA"/>
</dbReference>
<feature type="transmembrane region" description="Helical" evidence="6">
    <location>
        <begin position="282"/>
        <end position="303"/>
    </location>
</feature>
<feature type="transmembrane region" description="Helical" evidence="6">
    <location>
        <begin position="218"/>
        <end position="240"/>
    </location>
</feature>
<evidence type="ECO:0000256" key="1">
    <source>
        <dbReference type="ARBA" id="ARBA00004141"/>
    </source>
</evidence>
<dbReference type="PROSITE" id="PS50850">
    <property type="entry name" value="MFS"/>
    <property type="match status" value="1"/>
</dbReference>
<dbReference type="InterPro" id="IPR005829">
    <property type="entry name" value="Sugar_transporter_CS"/>
</dbReference>
<feature type="compositionally biased region" description="Polar residues" evidence="5">
    <location>
        <begin position="45"/>
        <end position="59"/>
    </location>
</feature>
<feature type="transmembrane region" description="Helical" evidence="6">
    <location>
        <begin position="187"/>
        <end position="206"/>
    </location>
</feature>
<organism evidence="8">
    <name type="scientific">Melanopsichium pennsylvanicum 4</name>
    <dbReference type="NCBI Taxonomy" id="1398559"/>
    <lineage>
        <taxon>Eukaryota</taxon>
        <taxon>Fungi</taxon>
        <taxon>Dikarya</taxon>
        <taxon>Basidiomycota</taxon>
        <taxon>Ustilaginomycotina</taxon>
        <taxon>Ustilaginomycetes</taxon>
        <taxon>Ustilaginales</taxon>
        <taxon>Ustilaginaceae</taxon>
        <taxon>Melanopsichium</taxon>
    </lineage>
</organism>
<feature type="region of interest" description="Disordered" evidence="5">
    <location>
        <begin position="642"/>
        <end position="680"/>
    </location>
</feature>
<evidence type="ECO:0000313" key="8">
    <source>
        <dbReference type="EMBL" id="CDI53595.1"/>
    </source>
</evidence>
<feature type="compositionally biased region" description="Basic and acidic residues" evidence="5">
    <location>
        <begin position="662"/>
        <end position="680"/>
    </location>
</feature>
<evidence type="ECO:0000256" key="5">
    <source>
        <dbReference type="SAM" id="MobiDB-lite"/>
    </source>
</evidence>
<dbReference type="SUPFAM" id="SSF103473">
    <property type="entry name" value="MFS general substrate transporter"/>
    <property type="match status" value="1"/>
</dbReference>
<accession>A0A077QUG7</accession>
<feature type="transmembrane region" description="Helical" evidence="6">
    <location>
        <begin position="310"/>
        <end position="330"/>
    </location>
</feature>
<dbReference type="GO" id="GO:0005886">
    <property type="term" value="C:plasma membrane"/>
    <property type="evidence" value="ECO:0007669"/>
    <property type="project" value="TreeGrafter"/>
</dbReference>
<dbReference type="AlphaFoldDB" id="A0A077QUG7"/>
<feature type="transmembrane region" description="Helical" evidence="6">
    <location>
        <begin position="420"/>
        <end position="439"/>
    </location>
</feature>
<protein>
    <submittedName>
        <fullName evidence="8">Probable mfs-multidrug-resistance transporter</fullName>
    </submittedName>
</protein>
<proteinExistence type="predicted"/>